<dbReference type="EMBL" id="CM000852">
    <property type="protein sequence ID" value="KRG96427.1"/>
    <property type="molecule type" value="Genomic_DNA"/>
</dbReference>
<evidence type="ECO:0000256" key="1">
    <source>
        <dbReference type="ARBA" id="ARBA00004141"/>
    </source>
</evidence>
<gene>
    <name evidence="8" type="ORF">GLYMA_19G210100</name>
</gene>
<proteinExistence type="inferred from homology"/>
<sequence length="132" mass="14386">MASSESHPIQTPPTTSRGGGKRDKRRMVMAKRGLKSLAIAVTLPLSLTALSAYIGSSNAHEYDAAMEVSTETPRLCCFTSRCSGATRLGLFLTLFGCMRFFRPVNPIAADFIKPCLAWVAFLSILNLKLLFV</sequence>
<evidence type="ECO:0000256" key="6">
    <source>
        <dbReference type="SAM" id="MobiDB-lite"/>
    </source>
</evidence>
<reference evidence="8" key="3">
    <citation type="submission" date="2018-07" db="EMBL/GenBank/DDBJ databases">
        <title>WGS assembly of Glycine max.</title>
        <authorList>
            <person name="Schmutz J."/>
            <person name="Cannon S."/>
            <person name="Schlueter J."/>
            <person name="Ma J."/>
            <person name="Mitros T."/>
            <person name="Nelson W."/>
            <person name="Hyten D."/>
            <person name="Song Q."/>
            <person name="Thelen J."/>
            <person name="Cheng J."/>
            <person name="Xu D."/>
            <person name="Hellsten U."/>
            <person name="May G."/>
            <person name="Yu Y."/>
            <person name="Sakurai T."/>
            <person name="Umezawa T."/>
            <person name="Bhattacharyya M."/>
            <person name="Sandhu D."/>
            <person name="Valliyodan B."/>
            <person name="Lindquist E."/>
            <person name="Peto M."/>
            <person name="Grant D."/>
            <person name="Shu S."/>
            <person name="Goodstein D."/>
            <person name="Barry K."/>
            <person name="Futrell-Griggs M."/>
            <person name="Abernathy B."/>
            <person name="Du J."/>
            <person name="Tian Z."/>
            <person name="Zhu L."/>
            <person name="Gill N."/>
            <person name="Joshi T."/>
            <person name="Libault M."/>
            <person name="Sethuraman A."/>
            <person name="Zhang X."/>
            <person name="Shinozaki K."/>
            <person name="Nguyen H."/>
            <person name="Wing R."/>
            <person name="Cregan P."/>
            <person name="Specht J."/>
            <person name="Grimwood J."/>
            <person name="Rokhsar D."/>
            <person name="Stacey G."/>
            <person name="Shoemaker R."/>
            <person name="Jackson S."/>
        </authorList>
    </citation>
    <scope>NUCLEOTIDE SEQUENCE</scope>
    <source>
        <tissue evidence="8">Callus</tissue>
    </source>
</reference>
<feature type="compositionally biased region" description="Polar residues" evidence="6">
    <location>
        <begin position="1"/>
        <end position="16"/>
    </location>
</feature>
<dbReference type="STRING" id="3847.I1NB49"/>
<feature type="transmembrane region" description="Helical" evidence="7">
    <location>
        <begin position="111"/>
        <end position="131"/>
    </location>
</feature>
<dbReference type="PaxDb" id="3847-GLYMA19G39750.1"/>
<comment type="subcellular location">
    <subcellularLocation>
        <location evidence="1">Membrane</location>
        <topology evidence="1">Multi-pass membrane protein</topology>
    </subcellularLocation>
</comment>
<reference evidence="9" key="2">
    <citation type="submission" date="2018-02" db="UniProtKB">
        <authorList>
            <consortium name="EnsemblPlants"/>
        </authorList>
    </citation>
    <scope>IDENTIFICATION</scope>
    <source>
        <strain evidence="9">Williams 82</strain>
    </source>
</reference>
<dbReference type="HOGENOM" id="CLU_1920862_0_0_1"/>
<feature type="transmembrane region" description="Helical" evidence="7">
    <location>
        <begin position="34"/>
        <end position="54"/>
    </location>
</feature>
<dbReference type="Pfam" id="PF03073">
    <property type="entry name" value="TspO_MBR"/>
    <property type="match status" value="1"/>
</dbReference>
<keyword evidence="3 7" id="KW-0812">Transmembrane</keyword>
<dbReference type="CDD" id="cd15904">
    <property type="entry name" value="TSPO_MBR"/>
    <property type="match status" value="1"/>
</dbReference>
<organism evidence="8">
    <name type="scientific">Glycine max</name>
    <name type="common">Soybean</name>
    <name type="synonym">Glycine hispida</name>
    <dbReference type="NCBI Taxonomy" id="3847"/>
    <lineage>
        <taxon>Eukaryota</taxon>
        <taxon>Viridiplantae</taxon>
        <taxon>Streptophyta</taxon>
        <taxon>Embryophyta</taxon>
        <taxon>Tracheophyta</taxon>
        <taxon>Spermatophyta</taxon>
        <taxon>Magnoliopsida</taxon>
        <taxon>eudicotyledons</taxon>
        <taxon>Gunneridae</taxon>
        <taxon>Pentapetalae</taxon>
        <taxon>rosids</taxon>
        <taxon>fabids</taxon>
        <taxon>Fabales</taxon>
        <taxon>Fabaceae</taxon>
        <taxon>Papilionoideae</taxon>
        <taxon>50 kb inversion clade</taxon>
        <taxon>NPAAA clade</taxon>
        <taxon>indigoferoid/millettioid clade</taxon>
        <taxon>Phaseoleae</taxon>
        <taxon>Glycine</taxon>
        <taxon>Glycine subgen. Soja</taxon>
    </lineage>
</organism>
<evidence type="ECO:0000256" key="7">
    <source>
        <dbReference type="SAM" id="Phobius"/>
    </source>
</evidence>
<dbReference type="InterPro" id="IPR004307">
    <property type="entry name" value="TspO_MBR"/>
</dbReference>
<dbReference type="Proteomes" id="UP000008827">
    <property type="component" value="Chromosome 19"/>
</dbReference>
<dbReference type="GO" id="GO:0016020">
    <property type="term" value="C:membrane"/>
    <property type="evidence" value="ECO:0000318"/>
    <property type="project" value="GO_Central"/>
</dbReference>
<dbReference type="AlphaFoldDB" id="I1NB49"/>
<name>I1NB49_SOYBN</name>
<keyword evidence="5 7" id="KW-0472">Membrane</keyword>
<accession>I1NB49</accession>
<evidence type="ECO:0000256" key="5">
    <source>
        <dbReference type="ARBA" id="ARBA00023136"/>
    </source>
</evidence>
<evidence type="ECO:0000313" key="8">
    <source>
        <dbReference type="EMBL" id="KRG96427.1"/>
    </source>
</evidence>
<comment type="similarity">
    <text evidence="2">Belongs to the TspO/BZRP family.</text>
</comment>
<evidence type="ECO:0000256" key="3">
    <source>
        <dbReference type="ARBA" id="ARBA00022692"/>
    </source>
</evidence>
<dbReference type="Gene3D" id="1.20.1260.100">
    <property type="entry name" value="TspO/MBR protein"/>
    <property type="match status" value="1"/>
</dbReference>
<dbReference type="Gramene" id="KRG96427">
    <property type="protein sequence ID" value="KRG96427"/>
    <property type="gene ID" value="GLYMA_19G210100"/>
</dbReference>
<feature type="region of interest" description="Disordered" evidence="6">
    <location>
        <begin position="1"/>
        <end position="25"/>
    </location>
</feature>
<dbReference type="EnsemblPlants" id="KRG96427">
    <property type="protein sequence ID" value="KRG96427"/>
    <property type="gene ID" value="GLYMA_19G210100"/>
</dbReference>
<dbReference type="InterPro" id="IPR038330">
    <property type="entry name" value="TspO/MBR-related_sf"/>
</dbReference>
<dbReference type="GO" id="GO:0033013">
    <property type="term" value="P:tetrapyrrole metabolic process"/>
    <property type="evidence" value="ECO:0007669"/>
    <property type="project" value="UniProtKB-ARBA"/>
</dbReference>
<dbReference type="InParanoid" id="I1NB49"/>
<evidence type="ECO:0000313" key="9">
    <source>
        <dbReference type="EnsemblPlants" id="KRG96427"/>
    </source>
</evidence>
<protein>
    <submittedName>
        <fullName evidence="8 9">Uncharacterized protein</fullName>
    </submittedName>
</protein>
<keyword evidence="10" id="KW-1185">Reference proteome</keyword>
<evidence type="ECO:0000256" key="4">
    <source>
        <dbReference type="ARBA" id="ARBA00022989"/>
    </source>
</evidence>
<reference evidence="8 9" key="1">
    <citation type="journal article" date="2010" name="Nature">
        <title>Genome sequence of the palaeopolyploid soybean.</title>
        <authorList>
            <person name="Schmutz J."/>
            <person name="Cannon S.B."/>
            <person name="Schlueter J."/>
            <person name="Ma J."/>
            <person name="Mitros T."/>
            <person name="Nelson W."/>
            <person name="Hyten D.L."/>
            <person name="Song Q."/>
            <person name="Thelen J.J."/>
            <person name="Cheng J."/>
            <person name="Xu D."/>
            <person name="Hellsten U."/>
            <person name="May G.D."/>
            <person name="Yu Y."/>
            <person name="Sakurai T."/>
            <person name="Umezawa T."/>
            <person name="Bhattacharyya M.K."/>
            <person name="Sandhu D."/>
            <person name="Valliyodan B."/>
            <person name="Lindquist E."/>
            <person name="Peto M."/>
            <person name="Grant D."/>
            <person name="Shu S."/>
            <person name="Goodstein D."/>
            <person name="Barry K."/>
            <person name="Futrell-Griggs M."/>
            <person name="Abernathy B."/>
            <person name="Du J."/>
            <person name="Tian Z."/>
            <person name="Zhu L."/>
            <person name="Gill N."/>
            <person name="Joshi T."/>
            <person name="Libault M."/>
            <person name="Sethuraman A."/>
            <person name="Zhang X.-C."/>
            <person name="Shinozaki K."/>
            <person name="Nguyen H.T."/>
            <person name="Wing R.A."/>
            <person name="Cregan P."/>
            <person name="Specht J."/>
            <person name="Grimwood J."/>
            <person name="Rokhsar D."/>
            <person name="Stacey G."/>
            <person name="Shoemaker R.C."/>
            <person name="Jackson S.A."/>
        </authorList>
    </citation>
    <scope>NUCLEOTIDE SEQUENCE</scope>
    <source>
        <strain evidence="9">cv. Williams 82</strain>
        <tissue evidence="8">Callus</tissue>
    </source>
</reference>
<evidence type="ECO:0000313" key="10">
    <source>
        <dbReference type="Proteomes" id="UP000008827"/>
    </source>
</evidence>
<dbReference type="PANTHER" id="PTHR10057:SF0">
    <property type="entry name" value="TRANSLOCATOR PROTEIN"/>
    <property type="match status" value="1"/>
</dbReference>
<evidence type="ECO:0000256" key="2">
    <source>
        <dbReference type="ARBA" id="ARBA00007524"/>
    </source>
</evidence>
<keyword evidence="4 7" id="KW-1133">Transmembrane helix</keyword>
<dbReference type="PANTHER" id="PTHR10057">
    <property type="entry name" value="PERIPHERAL-TYPE BENZODIAZEPINE RECEPTOR"/>
    <property type="match status" value="1"/>
</dbReference>